<accession>A0A4P7ID08</accession>
<gene>
    <name evidence="2" type="ORF">EXE58_05865</name>
</gene>
<dbReference type="PROSITE" id="PS51257">
    <property type="entry name" value="PROKAR_LIPOPROTEIN"/>
    <property type="match status" value="1"/>
</dbReference>
<organism evidence="2 3">
    <name type="scientific">Nocardioides seonyuensis</name>
    <dbReference type="NCBI Taxonomy" id="2518371"/>
    <lineage>
        <taxon>Bacteria</taxon>
        <taxon>Bacillati</taxon>
        <taxon>Actinomycetota</taxon>
        <taxon>Actinomycetes</taxon>
        <taxon>Propionibacteriales</taxon>
        <taxon>Nocardioidaceae</taxon>
        <taxon>Nocardioides</taxon>
    </lineage>
</organism>
<dbReference type="Proteomes" id="UP000294853">
    <property type="component" value="Chromosome"/>
</dbReference>
<dbReference type="EMBL" id="CP038436">
    <property type="protein sequence ID" value="QBX55025.1"/>
    <property type="molecule type" value="Genomic_DNA"/>
</dbReference>
<reference evidence="2 3" key="1">
    <citation type="submission" date="2019-03" db="EMBL/GenBank/DDBJ databases">
        <title>Three New Species of Nocardioides, Nocardioides euryhalodurans sp. nov., Nocardioides seonyuensis sp. nov. and Nocardioides eburneoflavus sp. nov. Iolated from Soil.</title>
        <authorList>
            <person name="Roh S.G."/>
            <person name="Lee C."/>
            <person name="Kim M.-K."/>
            <person name="Kim S.B."/>
        </authorList>
    </citation>
    <scope>NUCLEOTIDE SEQUENCE [LARGE SCALE GENOMIC DNA]</scope>
    <source>
        <strain evidence="2 3">MMS17-SY207-3</strain>
    </source>
</reference>
<keyword evidence="1" id="KW-0732">Signal</keyword>
<dbReference type="AlphaFoldDB" id="A0A4P7ID08"/>
<proteinExistence type="predicted"/>
<feature type="signal peptide" evidence="1">
    <location>
        <begin position="1"/>
        <end position="16"/>
    </location>
</feature>
<protein>
    <recommendedName>
        <fullName evidence="4">DUF732 domain-containing protein</fullName>
    </recommendedName>
</protein>
<evidence type="ECO:0008006" key="4">
    <source>
        <dbReference type="Google" id="ProtNLM"/>
    </source>
</evidence>
<dbReference type="KEGG" id="nsn:EXE58_05865"/>
<sequence>MRAYVLALVLALPALAACSGGEDTAAESAKLSTQDVDTKWQADAEEALGAEVDLETLKRQAAVDCQRTDVANWVVTLGTSGDTATSAVTRVGLQQLCPQVEDVFAEALVEIEGAADVNALVCSQPVAKLDSEERMKLDFIC</sequence>
<keyword evidence="3" id="KW-1185">Reference proteome</keyword>
<dbReference type="RefSeq" id="WP_135266993.1">
    <property type="nucleotide sequence ID" value="NZ_CP038436.1"/>
</dbReference>
<evidence type="ECO:0000256" key="1">
    <source>
        <dbReference type="SAM" id="SignalP"/>
    </source>
</evidence>
<name>A0A4P7ID08_9ACTN</name>
<feature type="chain" id="PRO_5038852888" description="DUF732 domain-containing protein" evidence="1">
    <location>
        <begin position="17"/>
        <end position="141"/>
    </location>
</feature>
<dbReference type="OrthoDB" id="3786865at2"/>
<evidence type="ECO:0000313" key="2">
    <source>
        <dbReference type="EMBL" id="QBX55025.1"/>
    </source>
</evidence>
<evidence type="ECO:0000313" key="3">
    <source>
        <dbReference type="Proteomes" id="UP000294853"/>
    </source>
</evidence>